<dbReference type="AlphaFoldDB" id="A0A6L5X670"/>
<keyword evidence="2" id="KW-1185">Reference proteome</keyword>
<name>A0A6L5X670_9FIRM</name>
<protein>
    <submittedName>
        <fullName evidence="1">Uncharacterized protein</fullName>
    </submittedName>
</protein>
<dbReference type="Proteomes" id="UP000481852">
    <property type="component" value="Unassembled WGS sequence"/>
</dbReference>
<evidence type="ECO:0000313" key="2">
    <source>
        <dbReference type="Proteomes" id="UP000481852"/>
    </source>
</evidence>
<dbReference type="EMBL" id="VULZ01000004">
    <property type="protein sequence ID" value="MSS14384.1"/>
    <property type="molecule type" value="Genomic_DNA"/>
</dbReference>
<proteinExistence type="predicted"/>
<reference evidence="1 2" key="1">
    <citation type="submission" date="2019-08" db="EMBL/GenBank/DDBJ databases">
        <title>In-depth cultivation of the pig gut microbiome towards novel bacterial diversity and tailored functional studies.</title>
        <authorList>
            <person name="Wylensek D."/>
            <person name="Hitch T.C.A."/>
            <person name="Clavel T."/>
        </authorList>
    </citation>
    <scope>NUCLEOTIDE SEQUENCE [LARGE SCALE GENOMIC DNA]</scope>
    <source>
        <strain evidence="1 2">Oil+RF-744-WCA-WT-11</strain>
    </source>
</reference>
<organism evidence="1 2">
    <name type="scientific">Porcincola intestinalis</name>
    <dbReference type="NCBI Taxonomy" id="2606632"/>
    <lineage>
        <taxon>Bacteria</taxon>
        <taxon>Bacillati</taxon>
        <taxon>Bacillota</taxon>
        <taxon>Clostridia</taxon>
        <taxon>Lachnospirales</taxon>
        <taxon>Lachnospiraceae</taxon>
        <taxon>Porcincola</taxon>
    </lineage>
</organism>
<gene>
    <name evidence="1" type="ORF">FYJ35_04905</name>
</gene>
<evidence type="ECO:0000313" key="1">
    <source>
        <dbReference type="EMBL" id="MSS14384.1"/>
    </source>
</evidence>
<comment type="caution">
    <text evidence="1">The sequence shown here is derived from an EMBL/GenBank/DDBJ whole genome shotgun (WGS) entry which is preliminary data.</text>
</comment>
<accession>A0A6L5X670</accession>
<sequence>MMLTFLVRTFAPGQTSAAGRDGQLRPALCGSTAAMCGRSAELRDNRIWEEGGAGRAALSWA</sequence>